<dbReference type="InterPro" id="IPR050204">
    <property type="entry name" value="AraC_XylS_family_regulators"/>
</dbReference>
<evidence type="ECO:0000259" key="4">
    <source>
        <dbReference type="PROSITE" id="PS01124"/>
    </source>
</evidence>
<dbReference type="EMBL" id="FZNW01000008">
    <property type="protein sequence ID" value="SNR51760.1"/>
    <property type="molecule type" value="Genomic_DNA"/>
</dbReference>
<dbReference type="InterPro" id="IPR018060">
    <property type="entry name" value="HTH_AraC"/>
</dbReference>
<keyword evidence="2" id="KW-0238">DNA-binding</keyword>
<proteinExistence type="predicted"/>
<evidence type="ECO:0000313" key="6">
    <source>
        <dbReference type="Proteomes" id="UP000198348"/>
    </source>
</evidence>
<gene>
    <name evidence="5" type="ORF">SAMN06265360_10890</name>
</gene>
<organism evidence="5 6">
    <name type="scientific">Haloechinothrix alba</name>
    <dbReference type="NCBI Taxonomy" id="664784"/>
    <lineage>
        <taxon>Bacteria</taxon>
        <taxon>Bacillati</taxon>
        <taxon>Actinomycetota</taxon>
        <taxon>Actinomycetes</taxon>
        <taxon>Pseudonocardiales</taxon>
        <taxon>Pseudonocardiaceae</taxon>
        <taxon>Haloechinothrix</taxon>
    </lineage>
</organism>
<dbReference type="PROSITE" id="PS01124">
    <property type="entry name" value="HTH_ARAC_FAMILY_2"/>
    <property type="match status" value="1"/>
</dbReference>
<dbReference type="RefSeq" id="WP_089301150.1">
    <property type="nucleotide sequence ID" value="NZ_FZNW01000008.1"/>
</dbReference>
<dbReference type="Pfam" id="PF20240">
    <property type="entry name" value="DUF6597"/>
    <property type="match status" value="1"/>
</dbReference>
<dbReference type="Gene3D" id="1.10.10.60">
    <property type="entry name" value="Homeodomain-like"/>
    <property type="match status" value="1"/>
</dbReference>
<dbReference type="AlphaFoldDB" id="A0A238WZ80"/>
<keyword evidence="3" id="KW-0804">Transcription</keyword>
<dbReference type="GO" id="GO:0003700">
    <property type="term" value="F:DNA-binding transcription factor activity"/>
    <property type="evidence" value="ECO:0007669"/>
    <property type="project" value="InterPro"/>
</dbReference>
<accession>A0A238WZ80</accession>
<reference evidence="6" key="1">
    <citation type="submission" date="2017-06" db="EMBL/GenBank/DDBJ databases">
        <authorList>
            <person name="Varghese N."/>
            <person name="Submissions S."/>
        </authorList>
    </citation>
    <scope>NUCLEOTIDE SEQUENCE [LARGE SCALE GENOMIC DNA]</scope>
    <source>
        <strain evidence="6">DSM 45207</strain>
    </source>
</reference>
<keyword evidence="6" id="KW-1185">Reference proteome</keyword>
<dbReference type="SMART" id="SM00342">
    <property type="entry name" value="HTH_ARAC"/>
    <property type="match status" value="1"/>
</dbReference>
<dbReference type="GO" id="GO:0043565">
    <property type="term" value="F:sequence-specific DNA binding"/>
    <property type="evidence" value="ECO:0007669"/>
    <property type="project" value="InterPro"/>
</dbReference>
<evidence type="ECO:0000256" key="2">
    <source>
        <dbReference type="ARBA" id="ARBA00023125"/>
    </source>
</evidence>
<name>A0A238WZ80_9PSEU</name>
<dbReference type="Pfam" id="PF12833">
    <property type="entry name" value="HTH_18"/>
    <property type="match status" value="1"/>
</dbReference>
<sequence length="256" mass="28416">MVEPVDRDTRGILYPAAGLRRFALTRHEPSPAVARFVDRYWEVLWDLPPGERHEQHVLVHPVANVVLGDGPAAVHGVRTRLFTRVLEGRGRALGIMFRPGGFRALVRAPMVSLTDRVVPAADVFRTELPEPTAEAVDAWLRDLVPGDTQPCEDTVRLAERVAGDWSIRRVDEVAGLAGTTVRTLQRRFVDHVGIGPKWLIRRYRLYDAAEMAARGTGVHWARLASDLGYCDQAHLVRDFTASVGTSPAAYARNSCV</sequence>
<evidence type="ECO:0000256" key="1">
    <source>
        <dbReference type="ARBA" id="ARBA00023015"/>
    </source>
</evidence>
<evidence type="ECO:0000313" key="5">
    <source>
        <dbReference type="EMBL" id="SNR51760.1"/>
    </source>
</evidence>
<dbReference type="PANTHER" id="PTHR46796">
    <property type="entry name" value="HTH-TYPE TRANSCRIPTIONAL ACTIVATOR RHAS-RELATED"/>
    <property type="match status" value="1"/>
</dbReference>
<dbReference type="OrthoDB" id="2559672at2"/>
<keyword evidence="1" id="KW-0805">Transcription regulation</keyword>
<evidence type="ECO:0000256" key="3">
    <source>
        <dbReference type="ARBA" id="ARBA00023163"/>
    </source>
</evidence>
<feature type="domain" description="HTH araC/xylS-type" evidence="4">
    <location>
        <begin position="152"/>
        <end position="253"/>
    </location>
</feature>
<protein>
    <submittedName>
        <fullName evidence="5">Transcriptional regulator, AraC family</fullName>
    </submittedName>
</protein>
<dbReference type="Proteomes" id="UP000198348">
    <property type="component" value="Unassembled WGS sequence"/>
</dbReference>
<dbReference type="InterPro" id="IPR046532">
    <property type="entry name" value="DUF6597"/>
</dbReference>